<proteinExistence type="predicted"/>
<sequence>MFCRRSCRVVGGGRSSVSVLPSFPVDTVKPPSPAPFTRLEEKLASLPPPFVCRCRKSSPELCRALENQLWPLLLFAGTAPFALCFESVNQISGVVLTDFFVSDFGRRRFGFRYPFGLSLSFDSLVSEYEPKKCSTLEMGRKAIYVQERAELFVANVYQHLPVAKRV</sequence>
<name>A0ABU6X8U9_9FABA</name>
<gene>
    <name evidence="1" type="ORF">PIB30_027440</name>
</gene>
<evidence type="ECO:0000313" key="1">
    <source>
        <dbReference type="EMBL" id="MED6194317.1"/>
    </source>
</evidence>
<protein>
    <submittedName>
        <fullName evidence="1">Uncharacterized protein</fullName>
    </submittedName>
</protein>
<accession>A0ABU6X8U9</accession>
<keyword evidence="2" id="KW-1185">Reference proteome</keyword>
<reference evidence="1 2" key="1">
    <citation type="journal article" date="2023" name="Plants (Basel)">
        <title>Bridging the Gap: Combining Genomics and Transcriptomics Approaches to Understand Stylosanthes scabra, an Orphan Legume from the Brazilian Caatinga.</title>
        <authorList>
            <person name="Ferreira-Neto J.R.C."/>
            <person name="da Silva M.D."/>
            <person name="Binneck E."/>
            <person name="de Melo N.F."/>
            <person name="da Silva R.H."/>
            <person name="de Melo A.L.T.M."/>
            <person name="Pandolfi V."/>
            <person name="Bustamante F.O."/>
            <person name="Brasileiro-Vidal A.C."/>
            <person name="Benko-Iseppon A.M."/>
        </authorList>
    </citation>
    <scope>NUCLEOTIDE SEQUENCE [LARGE SCALE GENOMIC DNA]</scope>
    <source>
        <tissue evidence="1">Leaves</tissue>
    </source>
</reference>
<evidence type="ECO:0000313" key="2">
    <source>
        <dbReference type="Proteomes" id="UP001341840"/>
    </source>
</evidence>
<dbReference type="EMBL" id="JASCZI010211554">
    <property type="protein sequence ID" value="MED6194317.1"/>
    <property type="molecule type" value="Genomic_DNA"/>
</dbReference>
<comment type="caution">
    <text evidence="1">The sequence shown here is derived from an EMBL/GenBank/DDBJ whole genome shotgun (WGS) entry which is preliminary data.</text>
</comment>
<organism evidence="1 2">
    <name type="scientific">Stylosanthes scabra</name>
    <dbReference type="NCBI Taxonomy" id="79078"/>
    <lineage>
        <taxon>Eukaryota</taxon>
        <taxon>Viridiplantae</taxon>
        <taxon>Streptophyta</taxon>
        <taxon>Embryophyta</taxon>
        <taxon>Tracheophyta</taxon>
        <taxon>Spermatophyta</taxon>
        <taxon>Magnoliopsida</taxon>
        <taxon>eudicotyledons</taxon>
        <taxon>Gunneridae</taxon>
        <taxon>Pentapetalae</taxon>
        <taxon>rosids</taxon>
        <taxon>fabids</taxon>
        <taxon>Fabales</taxon>
        <taxon>Fabaceae</taxon>
        <taxon>Papilionoideae</taxon>
        <taxon>50 kb inversion clade</taxon>
        <taxon>dalbergioids sensu lato</taxon>
        <taxon>Dalbergieae</taxon>
        <taxon>Pterocarpus clade</taxon>
        <taxon>Stylosanthes</taxon>
    </lineage>
</organism>
<dbReference type="Proteomes" id="UP001341840">
    <property type="component" value="Unassembled WGS sequence"/>
</dbReference>